<sequence>MSYIVRMEDHHIFCNVFFYRMFYVFRVRAFTQRGGGRTIYLYGYNVLYMLIPFPYSYTTLFESISPQIHTKEHVFYIILLYCGMHGLFVVGAQNIPVLHGCKVVVFVAGDPHHLFYVHIHLVLFIRLMQVKHIITTKSTCYPPCIQVCIFLVQILYGLFQVIPYGYTVPVFVYYCTVRKLIIYQIGFFYYLPYLPENFYPHFYIIYFLYYRIVGKHLMAYNIVTTTFMQLYIYTNLYNFFFIQGLLGTYLSTEVPGVLRVVRYQPILVVRPPLCKQFYMVVLVFPYSLHYRRIYVYALFIACCFYVLYVMFKRVRTIMPPYVISLYKILLVRGHALSSQHLFGQRLQGRQ</sequence>
<dbReference type="EMBL" id="MN336500">
    <property type="protein sequence ID" value="QGM12811.2"/>
    <property type="molecule type" value="Genomic_DNA"/>
</dbReference>
<protein>
    <submittedName>
        <fullName evidence="2">p360 12L</fullName>
    </submittedName>
</protein>
<organismHost>
    <name type="scientific">Potamochoerus larvatus</name>
    <name type="common">Bushpig</name>
    <dbReference type="NCBI Taxonomy" id="273792"/>
</organismHost>
<feature type="transmembrane region" description="Helical" evidence="1">
    <location>
        <begin position="41"/>
        <end position="61"/>
    </location>
</feature>
<keyword evidence="1" id="KW-0472">Membrane</keyword>
<feature type="transmembrane region" description="Helical" evidence="1">
    <location>
        <begin position="293"/>
        <end position="311"/>
    </location>
</feature>
<organismHost>
    <name type="scientific">Sus scrofa</name>
    <name type="common">Pig</name>
    <dbReference type="NCBI Taxonomy" id="9823"/>
</organismHost>
<organismHost>
    <name type="scientific">Ornithodoros moubata</name>
    <name type="common">Soft tick</name>
    <name type="synonym">Argasid tick</name>
    <dbReference type="NCBI Taxonomy" id="6938"/>
</organismHost>
<evidence type="ECO:0000313" key="2">
    <source>
        <dbReference type="EMBL" id="QGM12811.2"/>
    </source>
</evidence>
<keyword evidence="1" id="KW-1133">Transmembrane helix</keyword>
<feature type="transmembrane region" description="Helical" evidence="1">
    <location>
        <begin position="228"/>
        <end position="246"/>
    </location>
</feature>
<keyword evidence="1" id="KW-0812">Transmembrane</keyword>
<reference evidence="2 3" key="1">
    <citation type="submission" date="2019-08" db="EMBL/GenBank/DDBJ databases">
        <authorList>
            <person name="Ndlovu S.S."/>
            <person name="Malesa R."/>
        </authorList>
    </citation>
    <scope>NUCLEOTIDE SEQUENCE [LARGE SCALE GENOMIC DNA]</scope>
    <source>
        <strain evidence="2">RSA_2_2008</strain>
    </source>
</reference>
<organism evidence="2 3">
    <name type="scientific">African swine fever virus</name>
    <name type="common">ASFV</name>
    <dbReference type="NCBI Taxonomy" id="10497"/>
    <lineage>
        <taxon>Viruses</taxon>
        <taxon>Varidnaviria</taxon>
        <taxon>Bamfordvirae</taxon>
        <taxon>Nucleocytoviricota</taxon>
        <taxon>Pokkesviricetes</taxon>
        <taxon>Asfuvirales</taxon>
        <taxon>Asfarviridae</taxon>
        <taxon>Asfivirus</taxon>
        <taxon>Asfivirus haemorrhagiae</taxon>
    </lineage>
</organism>
<organismHost>
    <name type="scientific">Ornithodoros</name>
    <name type="common">relapsing fever ticks</name>
    <dbReference type="NCBI Taxonomy" id="6937"/>
</organismHost>
<name>A0A856Z129_ASF</name>
<feature type="transmembrane region" description="Helical" evidence="1">
    <location>
        <begin position="12"/>
        <end position="29"/>
    </location>
</feature>
<feature type="transmembrane region" description="Helical" evidence="1">
    <location>
        <begin position="112"/>
        <end position="128"/>
    </location>
</feature>
<organismHost>
    <name type="scientific">Phacochoerus africanus</name>
    <name type="common">Warthog</name>
    <dbReference type="NCBI Taxonomy" id="41426"/>
</organismHost>
<proteinExistence type="predicted"/>
<gene>
    <name evidence="2" type="ORF">360_12L</name>
</gene>
<organismHost>
    <name type="scientific">Phacochoerus aethiopicus</name>
    <name type="common">Warthog</name>
    <dbReference type="NCBI Taxonomy" id="85517"/>
</organismHost>
<accession>A0A856Z129</accession>
<evidence type="ECO:0000313" key="3">
    <source>
        <dbReference type="Proteomes" id="UP000422855"/>
    </source>
</evidence>
<dbReference type="Proteomes" id="UP000422855">
    <property type="component" value="Segment"/>
</dbReference>
<feature type="transmembrane region" description="Helical" evidence="1">
    <location>
        <begin position="140"/>
        <end position="159"/>
    </location>
</feature>
<feature type="transmembrane region" description="Helical" evidence="1">
    <location>
        <begin position="73"/>
        <end position="92"/>
    </location>
</feature>
<evidence type="ECO:0000256" key="1">
    <source>
        <dbReference type="SAM" id="Phobius"/>
    </source>
</evidence>